<protein>
    <submittedName>
        <fullName evidence="3">Uncharacterized protein</fullName>
    </submittedName>
</protein>
<proteinExistence type="predicted"/>
<organism evidence="3 4">
    <name type="scientific">Phytohabitans rumicis</name>
    <dbReference type="NCBI Taxonomy" id="1076125"/>
    <lineage>
        <taxon>Bacteria</taxon>
        <taxon>Bacillati</taxon>
        <taxon>Actinomycetota</taxon>
        <taxon>Actinomycetes</taxon>
        <taxon>Micromonosporales</taxon>
        <taxon>Micromonosporaceae</taxon>
    </lineage>
</organism>
<feature type="compositionally biased region" description="Low complexity" evidence="1">
    <location>
        <begin position="117"/>
        <end position="131"/>
    </location>
</feature>
<dbReference type="AlphaFoldDB" id="A0A6V8L8V6"/>
<dbReference type="Proteomes" id="UP000482960">
    <property type="component" value="Unassembled WGS sequence"/>
</dbReference>
<reference evidence="3 4" key="2">
    <citation type="submission" date="2020-03" db="EMBL/GenBank/DDBJ databases">
        <authorList>
            <person name="Ichikawa N."/>
            <person name="Kimura A."/>
            <person name="Kitahashi Y."/>
            <person name="Uohara A."/>
        </authorList>
    </citation>
    <scope>NUCLEOTIDE SEQUENCE [LARGE SCALE GENOMIC DNA]</scope>
    <source>
        <strain evidence="3 4">NBRC 108638</strain>
    </source>
</reference>
<dbReference type="EMBL" id="BLPG01000001">
    <property type="protein sequence ID" value="GFJ92030.1"/>
    <property type="molecule type" value="Genomic_DNA"/>
</dbReference>
<comment type="caution">
    <text evidence="3">The sequence shown here is derived from an EMBL/GenBank/DDBJ whole genome shotgun (WGS) entry which is preliminary data.</text>
</comment>
<reference evidence="3 4" key="1">
    <citation type="submission" date="2020-03" db="EMBL/GenBank/DDBJ databases">
        <title>Whole genome shotgun sequence of Phytohabitans rumicis NBRC 108638.</title>
        <authorList>
            <person name="Komaki H."/>
            <person name="Tamura T."/>
        </authorList>
    </citation>
    <scope>NUCLEOTIDE SEQUENCE [LARGE SCALE GENOMIC DNA]</scope>
    <source>
        <strain evidence="3 4">NBRC 108638</strain>
    </source>
</reference>
<feature type="transmembrane region" description="Helical" evidence="2">
    <location>
        <begin position="48"/>
        <end position="66"/>
    </location>
</feature>
<evidence type="ECO:0000313" key="4">
    <source>
        <dbReference type="Proteomes" id="UP000482960"/>
    </source>
</evidence>
<evidence type="ECO:0000256" key="2">
    <source>
        <dbReference type="SAM" id="Phobius"/>
    </source>
</evidence>
<feature type="transmembrane region" description="Helical" evidence="2">
    <location>
        <begin position="21"/>
        <end position="42"/>
    </location>
</feature>
<evidence type="ECO:0000313" key="3">
    <source>
        <dbReference type="EMBL" id="GFJ92030.1"/>
    </source>
</evidence>
<keyword evidence="4" id="KW-1185">Reference proteome</keyword>
<sequence length="131" mass="14249">MSTELSRYRPLYARVLRLRHLSPGGVLCFVFFEGALALGLLLALAELVSWWVVLILPGSVALMVKVNDMVAGAVSRSAARTPERERAKLRQEVSAFMPVVGRAVVASGPAEADHAEAATQRARQSASRRYT</sequence>
<gene>
    <name evidence="3" type="ORF">Prum_056720</name>
</gene>
<name>A0A6V8L8V6_9ACTN</name>
<keyword evidence="2" id="KW-0812">Transmembrane</keyword>
<keyword evidence="2" id="KW-0472">Membrane</keyword>
<evidence type="ECO:0000256" key="1">
    <source>
        <dbReference type="SAM" id="MobiDB-lite"/>
    </source>
</evidence>
<accession>A0A6V8L8V6</accession>
<keyword evidence="2" id="KW-1133">Transmembrane helix</keyword>
<dbReference type="RefSeq" id="WP_173078994.1">
    <property type="nucleotide sequence ID" value="NZ_BAABJB010000023.1"/>
</dbReference>
<feature type="region of interest" description="Disordered" evidence="1">
    <location>
        <begin position="109"/>
        <end position="131"/>
    </location>
</feature>